<dbReference type="EMBL" id="JADINA010000039">
    <property type="protein sequence ID" value="MBO8426839.1"/>
    <property type="molecule type" value="Genomic_DNA"/>
</dbReference>
<comment type="caution">
    <text evidence="3">The sequence shown here is derived from an EMBL/GenBank/DDBJ whole genome shotgun (WGS) entry which is preliminary data.</text>
</comment>
<sequence>MRKGLKNTLILLLAPLMASCAISGQGSSSPAGSESESSLTDASSTPPSPSKEEAIEELKDSADRFIEGYGFLLLASGEEATAYSTSGEEPTWLFDTPMGDWSEDKYNILTLHTSLEEVIATFGFPRFNGLSGVASVDYLEDGGDVFRLTFNSDLLLIEKQRIDYADGEWLWDPDSPATMSREQKLEIPLWTEMTEVVEEYGKPLYREIANIDYAVYSSPEEPIGKILLHLTFTQGHIFAYGGFNEETDDPERVEIPDVPDWPLE</sequence>
<protein>
    <recommendedName>
        <fullName evidence="5">Lipoprotein</fullName>
    </recommendedName>
</protein>
<reference evidence="3" key="2">
    <citation type="journal article" date="2021" name="PeerJ">
        <title>Extensive microbial diversity within the chicken gut microbiome revealed by metagenomics and culture.</title>
        <authorList>
            <person name="Gilroy R."/>
            <person name="Ravi A."/>
            <person name="Getino M."/>
            <person name="Pursley I."/>
            <person name="Horton D.L."/>
            <person name="Alikhan N.F."/>
            <person name="Baker D."/>
            <person name="Gharbi K."/>
            <person name="Hall N."/>
            <person name="Watson M."/>
            <person name="Adriaenssens E.M."/>
            <person name="Foster-Nyarko E."/>
            <person name="Jarju S."/>
            <person name="Secka A."/>
            <person name="Antonio M."/>
            <person name="Oren A."/>
            <person name="Chaudhuri R.R."/>
            <person name="La Ragione R."/>
            <person name="Hildebrand F."/>
            <person name="Pallen M.J."/>
        </authorList>
    </citation>
    <scope>NUCLEOTIDE SEQUENCE</scope>
    <source>
        <strain evidence="3">17113</strain>
    </source>
</reference>
<name>A0A9D9DKH8_9FIRM</name>
<feature type="region of interest" description="Disordered" evidence="1">
    <location>
        <begin position="24"/>
        <end position="52"/>
    </location>
</feature>
<feature type="compositionally biased region" description="Low complexity" evidence="1">
    <location>
        <begin position="24"/>
        <end position="45"/>
    </location>
</feature>
<keyword evidence="2" id="KW-0732">Signal</keyword>
<evidence type="ECO:0000313" key="4">
    <source>
        <dbReference type="Proteomes" id="UP000823634"/>
    </source>
</evidence>
<evidence type="ECO:0008006" key="5">
    <source>
        <dbReference type="Google" id="ProtNLM"/>
    </source>
</evidence>
<dbReference type="PROSITE" id="PS51257">
    <property type="entry name" value="PROKAR_LIPOPROTEIN"/>
    <property type="match status" value="1"/>
</dbReference>
<accession>A0A9D9DKH8</accession>
<reference evidence="3" key="1">
    <citation type="submission" date="2020-10" db="EMBL/GenBank/DDBJ databases">
        <authorList>
            <person name="Gilroy R."/>
        </authorList>
    </citation>
    <scope>NUCLEOTIDE SEQUENCE</scope>
    <source>
        <strain evidence="3">17113</strain>
    </source>
</reference>
<evidence type="ECO:0000256" key="2">
    <source>
        <dbReference type="SAM" id="SignalP"/>
    </source>
</evidence>
<evidence type="ECO:0000256" key="1">
    <source>
        <dbReference type="SAM" id="MobiDB-lite"/>
    </source>
</evidence>
<organism evidence="3 4">
    <name type="scientific">Candidatus Alloenteromonas pullistercoris</name>
    <dbReference type="NCBI Taxonomy" id="2840785"/>
    <lineage>
        <taxon>Bacteria</taxon>
        <taxon>Bacillati</taxon>
        <taxon>Bacillota</taxon>
        <taxon>Bacillota incertae sedis</taxon>
        <taxon>Candidatus Alloenteromonas</taxon>
    </lineage>
</organism>
<proteinExistence type="predicted"/>
<feature type="signal peptide" evidence="2">
    <location>
        <begin position="1"/>
        <end position="23"/>
    </location>
</feature>
<dbReference type="AlphaFoldDB" id="A0A9D9DKH8"/>
<evidence type="ECO:0000313" key="3">
    <source>
        <dbReference type="EMBL" id="MBO8426839.1"/>
    </source>
</evidence>
<feature type="chain" id="PRO_5039162882" description="Lipoprotein" evidence="2">
    <location>
        <begin position="24"/>
        <end position="264"/>
    </location>
</feature>
<gene>
    <name evidence="3" type="ORF">IAC61_05990</name>
</gene>
<dbReference type="Proteomes" id="UP000823634">
    <property type="component" value="Unassembled WGS sequence"/>
</dbReference>